<proteinExistence type="predicted"/>
<gene>
    <name evidence="2" type="ORF">KZJ38_29520</name>
</gene>
<protein>
    <submittedName>
        <fullName evidence="2">DUF3022 domain-containing protein</fullName>
    </submittedName>
</protein>
<name>A0ABX8UQC3_9BURK</name>
<evidence type="ECO:0000313" key="3">
    <source>
        <dbReference type="Proteomes" id="UP000826462"/>
    </source>
</evidence>
<keyword evidence="3" id="KW-1185">Reference proteome</keyword>
<feature type="region of interest" description="Disordered" evidence="1">
    <location>
        <begin position="95"/>
        <end position="114"/>
    </location>
</feature>
<organism evidence="2 3">
    <name type="scientific">Paraburkholderia edwinii</name>
    <dbReference type="NCBI Taxonomy" id="2861782"/>
    <lineage>
        <taxon>Bacteria</taxon>
        <taxon>Pseudomonadati</taxon>
        <taxon>Pseudomonadota</taxon>
        <taxon>Betaproteobacteria</taxon>
        <taxon>Burkholderiales</taxon>
        <taxon>Burkholderiaceae</taxon>
        <taxon>Paraburkholderia</taxon>
    </lineage>
</organism>
<dbReference type="InterPro" id="IPR021389">
    <property type="entry name" value="DUF3022"/>
</dbReference>
<feature type="compositionally biased region" description="Basic and acidic residues" evidence="1">
    <location>
        <begin position="95"/>
        <end position="104"/>
    </location>
</feature>
<evidence type="ECO:0000313" key="2">
    <source>
        <dbReference type="EMBL" id="QYD71189.1"/>
    </source>
</evidence>
<sequence length="125" mass="13847">MKQSIDMEQRLTEIEHALSRRFASPSTSVTHLADSKGHLTFQVSWVESAAQMNILDARCALSVVLASRTMNRYASMSAADRVRARERLCGIARDKARDAQREPHTAGCNTTLDVSEPMLEDAARA</sequence>
<accession>A0ABX8UQC3</accession>
<dbReference type="Proteomes" id="UP000826462">
    <property type="component" value="Chromosome 2"/>
</dbReference>
<dbReference type="EMBL" id="CP080096">
    <property type="protein sequence ID" value="QYD71189.1"/>
    <property type="molecule type" value="Genomic_DNA"/>
</dbReference>
<reference evidence="2 3" key="1">
    <citation type="submission" date="2021-07" db="EMBL/GenBank/DDBJ databases">
        <title>Paraburkholderia edwinii protects Aspergillus sp. from phenazines by acting as a toxin sponge.</title>
        <authorList>
            <person name="Dahlstrom K.M."/>
            <person name="Newman D.K."/>
        </authorList>
    </citation>
    <scope>NUCLEOTIDE SEQUENCE [LARGE SCALE GENOMIC DNA]</scope>
    <source>
        <strain evidence="2 3">Pe01</strain>
    </source>
</reference>
<dbReference type="RefSeq" id="WP_219800622.1">
    <property type="nucleotide sequence ID" value="NZ_CP080096.1"/>
</dbReference>
<evidence type="ECO:0000256" key="1">
    <source>
        <dbReference type="SAM" id="MobiDB-lite"/>
    </source>
</evidence>
<dbReference type="Pfam" id="PF11226">
    <property type="entry name" value="DUF3022"/>
    <property type="match status" value="1"/>
</dbReference>